<dbReference type="Proteomes" id="UP000248863">
    <property type="component" value="Unassembled WGS sequence"/>
</dbReference>
<sequence>MIEVARYLSVNRIAYFSMEVGIRQEMHTYSGGLGLLAGDAARSAADLDLPMVFVTLASREGSIKQEIDAEGHQIDGPDPWNPEDWATPIGAMVAVTIEGRQVWIRPWLYELKSPRGFQIPVLLLDTNVPENEPRDRIITNRLYFGDEKDRIKQEVVLGIGGVRVLRALGFTIDTYHLNEGHAAFLSLALLDQHRINRIPGIPEPFSYDVHAVREKCVFTTHTPVEAGHDRFSYEDVRSIVGDLIEFDQLKLLAGPDHLNMSQLALNLSRYANGVARRHAETAQKMFPAYKIRTVTNGAHVPMWMHPAIADLFKTIAPHWAYELEDLLKADQVPPDALWDAHQRAKHELIDYVKTTTGVEMDPDVPLIGFARRMTGYKRPDLLFHDVERLQAIAGGRRFQVVMAGKAHPRDFEGKARIRAIHQHMRSIKDIPMAFLPNYSIAIAMKLVSGCDVWLNNPVPPLEASGTSGMKAAFNGVLNFSVLDGWWLEGWEEGVTGWAIGSDGSDPSPEAHAAAMYDKLESTVLPLYHDDRARWIWMMQQTIAKIGAVFNSARMMRRYATEAYLRS</sequence>
<evidence type="ECO:0000256" key="1">
    <source>
        <dbReference type="ARBA" id="ARBA00006047"/>
    </source>
</evidence>
<dbReference type="InterPro" id="IPR052182">
    <property type="entry name" value="Glycogen/Maltodextrin_Phosph"/>
</dbReference>
<dbReference type="NCBIfam" id="TIGR02094">
    <property type="entry name" value="more_P_ylases"/>
    <property type="match status" value="1"/>
</dbReference>
<keyword evidence="3" id="KW-1185">Reference proteome</keyword>
<dbReference type="PANTHER" id="PTHR42655:SF1">
    <property type="entry name" value="GLYCOGEN PHOSPHORYLASE"/>
    <property type="match status" value="1"/>
</dbReference>
<dbReference type="PANTHER" id="PTHR42655">
    <property type="entry name" value="GLYCOGEN PHOSPHORYLASE"/>
    <property type="match status" value="1"/>
</dbReference>
<gene>
    <name evidence="2" type="ORF">CH338_28705</name>
</gene>
<dbReference type="InterPro" id="IPR000811">
    <property type="entry name" value="Glyco_trans_35"/>
</dbReference>
<dbReference type="RefSeq" id="WP_111360486.1">
    <property type="nucleotide sequence ID" value="NZ_NHSK01000063.1"/>
</dbReference>
<dbReference type="GO" id="GO:0008184">
    <property type="term" value="F:glycogen phosphorylase activity"/>
    <property type="evidence" value="ECO:0007669"/>
    <property type="project" value="InterPro"/>
</dbReference>
<dbReference type="Gene3D" id="3.40.50.2000">
    <property type="entry name" value="Glycogen Phosphorylase B"/>
    <property type="match status" value="3"/>
</dbReference>
<dbReference type="EMBL" id="NPEU01000698">
    <property type="protein sequence ID" value="RAI29246.1"/>
    <property type="molecule type" value="Genomic_DNA"/>
</dbReference>
<protein>
    <submittedName>
        <fullName evidence="2">Alpha-glucan phosphorylase</fullName>
    </submittedName>
</protein>
<accession>A0A327JUP2</accession>
<dbReference type="AlphaFoldDB" id="A0A327JUP2"/>
<dbReference type="OrthoDB" id="7229284at2"/>
<dbReference type="InterPro" id="IPR011834">
    <property type="entry name" value="Agluc_phsphrylas"/>
</dbReference>
<dbReference type="SUPFAM" id="SSF53756">
    <property type="entry name" value="UDP-Glycosyltransferase/glycogen phosphorylase"/>
    <property type="match status" value="1"/>
</dbReference>
<dbReference type="GO" id="GO:0005975">
    <property type="term" value="P:carbohydrate metabolic process"/>
    <property type="evidence" value="ECO:0007669"/>
    <property type="project" value="InterPro"/>
</dbReference>
<evidence type="ECO:0000313" key="2">
    <source>
        <dbReference type="EMBL" id="RAI29246.1"/>
    </source>
</evidence>
<comment type="similarity">
    <text evidence="1">Belongs to the glycogen phosphorylase family.</text>
</comment>
<comment type="caution">
    <text evidence="2">The sequence shown here is derived from an EMBL/GenBank/DDBJ whole genome shotgun (WGS) entry which is preliminary data.</text>
</comment>
<proteinExistence type="inferred from homology"/>
<reference evidence="2 3" key="1">
    <citation type="submission" date="2017-07" db="EMBL/GenBank/DDBJ databases">
        <title>Draft Genome Sequences of Select Purple Nonsulfur Bacteria.</title>
        <authorList>
            <person name="Lasarre B."/>
            <person name="Mckinlay J.B."/>
        </authorList>
    </citation>
    <scope>NUCLEOTIDE SEQUENCE [LARGE SCALE GENOMIC DNA]</scope>
    <source>
        <strain evidence="2 3">DSM 11907</strain>
    </source>
</reference>
<organism evidence="2 3">
    <name type="scientific">Rhodoplanes elegans</name>
    <dbReference type="NCBI Taxonomy" id="29408"/>
    <lineage>
        <taxon>Bacteria</taxon>
        <taxon>Pseudomonadati</taxon>
        <taxon>Pseudomonadota</taxon>
        <taxon>Alphaproteobacteria</taxon>
        <taxon>Hyphomicrobiales</taxon>
        <taxon>Nitrobacteraceae</taxon>
        <taxon>Rhodoplanes</taxon>
    </lineage>
</organism>
<dbReference type="GO" id="GO:0030170">
    <property type="term" value="F:pyridoxal phosphate binding"/>
    <property type="evidence" value="ECO:0007669"/>
    <property type="project" value="InterPro"/>
</dbReference>
<dbReference type="Pfam" id="PF00343">
    <property type="entry name" value="Phosphorylase"/>
    <property type="match status" value="1"/>
</dbReference>
<name>A0A327JUP2_9BRAD</name>
<evidence type="ECO:0000313" key="3">
    <source>
        <dbReference type="Proteomes" id="UP000248863"/>
    </source>
</evidence>